<dbReference type="EMBL" id="BK059132">
    <property type="protein sequence ID" value="DAE33237.1"/>
    <property type="molecule type" value="Genomic_DNA"/>
</dbReference>
<evidence type="ECO:0000313" key="1">
    <source>
        <dbReference type="EMBL" id="DAE33237.1"/>
    </source>
</evidence>
<name>A0A8S5RQ80_9VIRU</name>
<sequence>MLPIAVNEIRSKEVYKNDDMEENQSANKYLYDFREIW</sequence>
<organism evidence="1">
    <name type="scientific">virus sp. ctrcb4</name>
    <dbReference type="NCBI Taxonomy" id="2825824"/>
    <lineage>
        <taxon>Viruses</taxon>
    </lineage>
</organism>
<proteinExistence type="predicted"/>
<accession>A0A8S5RQ80</accession>
<reference evidence="1" key="1">
    <citation type="journal article" date="2021" name="Proc. Natl. Acad. Sci. U.S.A.">
        <title>A Catalog of Tens of Thousands of Viruses from Human Metagenomes Reveals Hidden Associations with Chronic Diseases.</title>
        <authorList>
            <person name="Tisza M.J."/>
            <person name="Buck C.B."/>
        </authorList>
    </citation>
    <scope>NUCLEOTIDE SEQUENCE</scope>
    <source>
        <strain evidence="1">Ctrcb4</strain>
    </source>
</reference>
<protein>
    <submittedName>
        <fullName evidence="1">Uncharacterized protein</fullName>
    </submittedName>
</protein>